<name>A0ABD2QLS4_9PLAT</name>
<gene>
    <name evidence="1" type="ORF">Ciccas_001970</name>
</gene>
<dbReference type="AlphaFoldDB" id="A0ABD2QLS4"/>
<proteinExistence type="predicted"/>
<dbReference type="EMBL" id="JBJKFK010000142">
    <property type="protein sequence ID" value="KAL3319371.1"/>
    <property type="molecule type" value="Genomic_DNA"/>
</dbReference>
<keyword evidence="2" id="KW-1185">Reference proteome</keyword>
<protein>
    <submittedName>
        <fullName evidence="1">Uncharacterized protein</fullName>
    </submittedName>
</protein>
<dbReference type="Proteomes" id="UP001626550">
    <property type="component" value="Unassembled WGS sequence"/>
</dbReference>
<evidence type="ECO:0000313" key="2">
    <source>
        <dbReference type="Proteomes" id="UP001626550"/>
    </source>
</evidence>
<evidence type="ECO:0000313" key="1">
    <source>
        <dbReference type="EMBL" id="KAL3319371.1"/>
    </source>
</evidence>
<sequence length="260" mass="30069">MTETTGIIHIYSNAKAQGTNFKLVDVARNECIDDVQVFYRIVASELLIYQGRTSHSSSLPNIFRNIALEEILMVKKGVISIFNDADKKSSVLTILYGMEFSIQSINLSGPEIAVEAWEKLINVMLGLKLPFIFKYEALVRRKFENNITYELTDESDLGEVHEFENVVENVGGIWSEEAKCFEYLWPLLRRELKRDEGTQPIKDHSFYGLYPRRQLEKSDMTIPRTLDQLRMYFWQLRTNPNVSQIEIFSCISNTHVALVL</sequence>
<reference evidence="1 2" key="1">
    <citation type="submission" date="2024-11" db="EMBL/GenBank/DDBJ databases">
        <title>Adaptive evolution of stress response genes in parasites aligns with host niche diversity.</title>
        <authorList>
            <person name="Hahn C."/>
            <person name="Resl P."/>
        </authorList>
    </citation>
    <scope>NUCLEOTIDE SEQUENCE [LARGE SCALE GENOMIC DNA]</scope>
    <source>
        <strain evidence="1">EGGRZ-B1_66</strain>
        <tissue evidence="1">Body</tissue>
    </source>
</reference>
<organism evidence="1 2">
    <name type="scientific">Cichlidogyrus casuarinus</name>
    <dbReference type="NCBI Taxonomy" id="1844966"/>
    <lineage>
        <taxon>Eukaryota</taxon>
        <taxon>Metazoa</taxon>
        <taxon>Spiralia</taxon>
        <taxon>Lophotrochozoa</taxon>
        <taxon>Platyhelminthes</taxon>
        <taxon>Monogenea</taxon>
        <taxon>Monopisthocotylea</taxon>
        <taxon>Dactylogyridea</taxon>
        <taxon>Ancyrocephalidae</taxon>
        <taxon>Cichlidogyrus</taxon>
    </lineage>
</organism>
<accession>A0ABD2QLS4</accession>
<comment type="caution">
    <text evidence="1">The sequence shown here is derived from an EMBL/GenBank/DDBJ whole genome shotgun (WGS) entry which is preliminary data.</text>
</comment>